<dbReference type="RefSeq" id="WP_338394569.1">
    <property type="nucleotide sequence ID" value="NZ_AP025314.1"/>
</dbReference>
<keyword evidence="1" id="KW-0732">Signal</keyword>
<evidence type="ECO:0000256" key="1">
    <source>
        <dbReference type="SAM" id="SignalP"/>
    </source>
</evidence>
<evidence type="ECO:0000313" key="2">
    <source>
        <dbReference type="EMBL" id="BDD09359.1"/>
    </source>
</evidence>
<feature type="chain" id="PRO_5043885589" evidence="1">
    <location>
        <begin position="20"/>
        <end position="530"/>
    </location>
</feature>
<dbReference type="EMBL" id="AP025314">
    <property type="protein sequence ID" value="BDD09359.1"/>
    <property type="molecule type" value="Genomic_DNA"/>
</dbReference>
<proteinExistence type="predicted"/>
<keyword evidence="3" id="KW-1185">Reference proteome</keyword>
<accession>A0AAU9CB84</accession>
<dbReference type="AlphaFoldDB" id="A0AAU9CB84"/>
<sequence>MMRCLFVVSCFFVFLGAKAQSKIDYTVSRPYHDDLLLVKMLAHDTEDYVLFIRRDKNKVGIQLFNYSEMKMVANNYYKDLPKDFRIEAVRKMDGRAYLFYSVEKSSQQRLFAREIDMNQGVFVGLEKTIFDFKKEVVAPQSRQRNDAVISPSLMNRKFDFSLSHDERKLMVYCQVKKDGGKKVRKNVQLAYKVFDPSLGVLRKGEVSIKNLVKKTQALGGQVNKDGIPFFVTSDYTGLHLYKVSPELKILHTLEHMGYDRGKTVCLADNSSQEIVIVANYVMTREKKQKGLSDIVLGTHYARFDSEGKKLKDSAEEFPKSLLKKSWNTKMIFCEMLGLQLFGEDQFLAINEERAVNISYSLQPKSGGNATGFENKRDQMALGGDYVITAKDSEGNTKWVRRLPKNQIPHAWHRLTAGMKHLDMGESHYFVFIDHKVNEGVLNGAENKKIKSYLTGQKSGIVYAYQVEKESGRVYRHRLFDKRNLRKGLKGTDFKMNRITKLNEKEFLIELSRGSSSSFVVKVSVNEGSAL</sequence>
<organism evidence="2 3">
    <name type="scientific">Fulvitalea axinellae</name>
    <dbReference type="NCBI Taxonomy" id="1182444"/>
    <lineage>
        <taxon>Bacteria</taxon>
        <taxon>Pseudomonadati</taxon>
        <taxon>Bacteroidota</taxon>
        <taxon>Cytophagia</taxon>
        <taxon>Cytophagales</taxon>
        <taxon>Persicobacteraceae</taxon>
        <taxon>Fulvitalea</taxon>
    </lineage>
</organism>
<protein>
    <submittedName>
        <fullName evidence="2">Uncharacterized protein</fullName>
    </submittedName>
</protein>
<dbReference type="Proteomes" id="UP001348817">
    <property type="component" value="Chromosome"/>
</dbReference>
<evidence type="ECO:0000313" key="3">
    <source>
        <dbReference type="Proteomes" id="UP001348817"/>
    </source>
</evidence>
<name>A0AAU9CB84_9BACT</name>
<reference evidence="2 3" key="1">
    <citation type="submission" date="2021-12" db="EMBL/GenBank/DDBJ databases">
        <title>Genome sequencing of bacteria with rrn-lacking chromosome and rrn-plasmid.</title>
        <authorList>
            <person name="Anda M."/>
            <person name="Iwasaki W."/>
        </authorList>
    </citation>
    <scope>NUCLEOTIDE SEQUENCE [LARGE SCALE GENOMIC DNA]</scope>
    <source>
        <strain evidence="2 3">DSM 100852</strain>
    </source>
</reference>
<gene>
    <name evidence="2" type="ORF">FUAX_17910</name>
</gene>
<dbReference type="KEGG" id="fax:FUAX_17910"/>
<feature type="signal peptide" evidence="1">
    <location>
        <begin position="1"/>
        <end position="19"/>
    </location>
</feature>